<evidence type="ECO:0000256" key="2">
    <source>
        <dbReference type="ARBA" id="ARBA00013274"/>
    </source>
</evidence>
<dbReference type="GO" id="GO:0046488">
    <property type="term" value="P:phosphatidylinositol metabolic process"/>
    <property type="evidence" value="ECO:0007669"/>
    <property type="project" value="EnsemblFungi"/>
</dbReference>
<comment type="similarity">
    <text evidence="1 9">Belongs to the lysophospholipase family.</text>
</comment>
<feature type="region of interest" description="Disordered" evidence="10">
    <location>
        <begin position="602"/>
        <end position="625"/>
    </location>
</feature>
<protein>
    <recommendedName>
        <fullName evidence="2 9">Lysophospholipase</fullName>
        <ecNumber evidence="2 9">3.1.1.5</ecNumber>
    </recommendedName>
</protein>
<evidence type="ECO:0000256" key="1">
    <source>
        <dbReference type="ARBA" id="ARBA00008780"/>
    </source>
</evidence>
<dbReference type="RefSeq" id="XP_003683006.1">
    <property type="nucleotide sequence ID" value="XM_003682958.1"/>
</dbReference>
<reference evidence="12 13" key="1">
    <citation type="journal article" date="2011" name="Proc. Natl. Acad. Sci. U.S.A.">
        <title>Evolutionary erosion of yeast sex chromosomes by mating-type switching accidents.</title>
        <authorList>
            <person name="Gordon J.L."/>
            <person name="Armisen D."/>
            <person name="Proux-Wera E."/>
            <person name="Oheigeartaigh S.S."/>
            <person name="Byrne K.P."/>
            <person name="Wolfe K.H."/>
        </authorList>
    </citation>
    <scope>NUCLEOTIDE SEQUENCE [LARGE SCALE GENOMIC DNA]</scope>
    <source>
        <strain evidence="13">ATCC 10662 / CBS 1146 / NBRC 0425 / NCYC 2629 / NRRL Y-866</strain>
    </source>
</reference>
<dbReference type="GeneID" id="11505168"/>
<evidence type="ECO:0000256" key="10">
    <source>
        <dbReference type="SAM" id="MobiDB-lite"/>
    </source>
</evidence>
<feature type="domain" description="PLA2c" evidence="11">
    <location>
        <begin position="31"/>
        <end position="578"/>
    </location>
</feature>
<keyword evidence="13" id="KW-1185">Reference proteome</keyword>
<dbReference type="eggNOG" id="KOG1325">
    <property type="taxonomic scope" value="Eukaryota"/>
</dbReference>
<dbReference type="GO" id="GO:0004623">
    <property type="term" value="F:phospholipase A2 activity"/>
    <property type="evidence" value="ECO:0007669"/>
    <property type="project" value="TreeGrafter"/>
</dbReference>
<sequence length="657" mass="70646">MKVSSLTSLLAVSALADAWSPSNGYAPSRVNCEEDIQLVRKADGLSSNETQWLEKRDANTREALQSFLERATANFSDNALVSQLFDLSDDSNVPRIAVACSGGGYRAMLSGAGMLSAMDNRTEGANAHGLGGLLQSTTYLAGLSGGAWLVGSLAWNNWTSVQDIVDHTSEKGSIWDITNSLGQGGTNITATNQTWSDIMRAVTTKQMAGFNVTLADYWGRGLSYGFFPSLPEGGVGYTWSSLRSSDVFKNGEMPFPITVADFRKPYSEIAYGNTTIFEFNPFEMGSWDDSLQAFTDVKYLGTKAFNGTPVNKGQCVAGFDNTGFVLGTSSTLFTPSMSSAVGLLLNGGAVGEIFAKAMANDTNDVANYAPNPFKGVTFGSETEKYLTEDYLYLVDGGEDNEVIPFVPLLQPDRAMDVIFALDSSSDTAQAWPNGSALTTTYERQFTSQGDGIAFPHVPGPEIFELLRLNKQPTFFGCDAGNLTDLEYIPPLVVYIPNSPYSFNSNQSTLKLSYSGQERLSMIKNGFEITTRGNLTQDPGFAGCIACAIMRRQQENVNATLPQECQECFANYCWTGEVTSSNMSLPDGSSSYNNTSSTHLTSTLSPSSSISQSSSASPTATISSSTNHNSANILRQSASYGKSIITLLCILMIVSISF</sequence>
<accession>G8ZY28</accession>
<evidence type="ECO:0000313" key="12">
    <source>
        <dbReference type="EMBL" id="CCE93795.1"/>
    </source>
</evidence>
<dbReference type="PANTHER" id="PTHR10728">
    <property type="entry name" value="CYTOSOLIC PHOSPHOLIPASE A2"/>
    <property type="match status" value="1"/>
</dbReference>
<evidence type="ECO:0000256" key="5">
    <source>
        <dbReference type="ARBA" id="ARBA00022963"/>
    </source>
</evidence>
<feature type="signal peptide" evidence="9">
    <location>
        <begin position="1"/>
        <end position="18"/>
    </location>
</feature>
<comment type="catalytic activity">
    <reaction evidence="9">
        <text>a 1-acyl-sn-glycero-3-phosphocholine + H2O = sn-glycerol 3-phosphocholine + a fatty acid + H(+)</text>
        <dbReference type="Rhea" id="RHEA:15177"/>
        <dbReference type="ChEBI" id="CHEBI:15377"/>
        <dbReference type="ChEBI" id="CHEBI:15378"/>
        <dbReference type="ChEBI" id="CHEBI:16870"/>
        <dbReference type="ChEBI" id="CHEBI:28868"/>
        <dbReference type="ChEBI" id="CHEBI:58168"/>
        <dbReference type="EC" id="3.1.1.5"/>
    </reaction>
</comment>
<keyword evidence="6 8" id="KW-0443">Lipid metabolism</keyword>
<feature type="chain" id="PRO_5005133089" description="Lysophospholipase" evidence="9">
    <location>
        <begin position="19"/>
        <end position="657"/>
    </location>
</feature>
<dbReference type="GO" id="GO:0005829">
    <property type="term" value="C:cytosol"/>
    <property type="evidence" value="ECO:0007669"/>
    <property type="project" value="TreeGrafter"/>
</dbReference>
<dbReference type="Pfam" id="PF01735">
    <property type="entry name" value="PLA2_B"/>
    <property type="match status" value="1"/>
</dbReference>
<evidence type="ECO:0000256" key="9">
    <source>
        <dbReference type="RuleBase" id="RU362103"/>
    </source>
</evidence>
<evidence type="ECO:0000256" key="8">
    <source>
        <dbReference type="PROSITE-ProRule" id="PRU00555"/>
    </source>
</evidence>
<gene>
    <name evidence="12" type="primary">TDEL0G04280</name>
    <name evidence="12" type="ORF">TDEL_0G04280</name>
</gene>
<dbReference type="Proteomes" id="UP000005627">
    <property type="component" value="Chromosome 7"/>
</dbReference>
<keyword evidence="4 8" id="KW-0378">Hydrolase</keyword>
<name>G8ZY28_TORDE</name>
<dbReference type="FunFam" id="3.40.1090.10:FF:000010">
    <property type="entry name" value="Lysophospholipase"/>
    <property type="match status" value="1"/>
</dbReference>
<dbReference type="SUPFAM" id="SSF52151">
    <property type="entry name" value="FabD/lysophospholipase-like"/>
    <property type="match status" value="1"/>
</dbReference>
<dbReference type="InterPro" id="IPR002642">
    <property type="entry name" value="LysoPLipase_cat_dom"/>
</dbReference>
<dbReference type="GO" id="GO:0005886">
    <property type="term" value="C:plasma membrane"/>
    <property type="evidence" value="ECO:0007669"/>
    <property type="project" value="TreeGrafter"/>
</dbReference>
<evidence type="ECO:0000256" key="3">
    <source>
        <dbReference type="ARBA" id="ARBA00022729"/>
    </source>
</evidence>
<dbReference type="GO" id="GO:0006660">
    <property type="term" value="P:phosphatidylserine catabolic process"/>
    <property type="evidence" value="ECO:0007669"/>
    <property type="project" value="EnsemblFungi"/>
</dbReference>
<dbReference type="GO" id="GO:0004622">
    <property type="term" value="F:phosphatidylcholine lysophospholipase activity"/>
    <property type="evidence" value="ECO:0007669"/>
    <property type="project" value="UniProtKB-EC"/>
</dbReference>
<keyword evidence="5 8" id="KW-0442">Lipid degradation</keyword>
<keyword evidence="7" id="KW-0325">Glycoprotein</keyword>
<evidence type="ECO:0000256" key="7">
    <source>
        <dbReference type="ARBA" id="ARBA00023180"/>
    </source>
</evidence>
<dbReference type="InParanoid" id="G8ZY28"/>
<proteinExistence type="inferred from homology"/>
<evidence type="ECO:0000259" key="11">
    <source>
        <dbReference type="PROSITE" id="PS51210"/>
    </source>
</evidence>
<organism evidence="12 13">
    <name type="scientific">Torulaspora delbrueckii</name>
    <name type="common">Yeast</name>
    <name type="synonym">Candida colliculosa</name>
    <dbReference type="NCBI Taxonomy" id="4950"/>
    <lineage>
        <taxon>Eukaryota</taxon>
        <taxon>Fungi</taxon>
        <taxon>Dikarya</taxon>
        <taxon>Ascomycota</taxon>
        <taxon>Saccharomycotina</taxon>
        <taxon>Saccharomycetes</taxon>
        <taxon>Saccharomycetales</taxon>
        <taxon>Saccharomycetaceae</taxon>
        <taxon>Torulaspora</taxon>
    </lineage>
</organism>
<dbReference type="OrthoDB" id="4084751at2759"/>
<dbReference type="GO" id="GO:0005783">
    <property type="term" value="C:endoplasmic reticulum"/>
    <property type="evidence" value="ECO:0007669"/>
    <property type="project" value="TreeGrafter"/>
</dbReference>
<dbReference type="AlphaFoldDB" id="G8ZY28"/>
<evidence type="ECO:0000313" key="13">
    <source>
        <dbReference type="Proteomes" id="UP000005627"/>
    </source>
</evidence>
<dbReference type="EMBL" id="HE616748">
    <property type="protein sequence ID" value="CCE93795.1"/>
    <property type="molecule type" value="Genomic_DNA"/>
</dbReference>
<dbReference type="PANTHER" id="PTHR10728:SF33">
    <property type="entry name" value="LYSOPHOSPHOLIPASE 1-RELATED"/>
    <property type="match status" value="1"/>
</dbReference>
<dbReference type="PROSITE" id="PS51210">
    <property type="entry name" value="PLA2C"/>
    <property type="match status" value="1"/>
</dbReference>
<evidence type="ECO:0000256" key="4">
    <source>
        <dbReference type="ARBA" id="ARBA00022801"/>
    </source>
</evidence>
<evidence type="ECO:0000256" key="6">
    <source>
        <dbReference type="ARBA" id="ARBA00023098"/>
    </source>
</evidence>
<dbReference type="SMART" id="SM00022">
    <property type="entry name" value="PLAc"/>
    <property type="match status" value="1"/>
</dbReference>
<dbReference type="HOGENOM" id="CLU_014602_0_0_1"/>
<dbReference type="STRING" id="1076872.G8ZY28"/>
<dbReference type="EC" id="3.1.1.5" evidence="2 9"/>
<dbReference type="KEGG" id="tdl:TDEL_0G04280"/>
<dbReference type="InterPro" id="IPR016035">
    <property type="entry name" value="Acyl_Trfase/lysoPLipase"/>
</dbReference>
<dbReference type="Gene3D" id="3.40.1090.10">
    <property type="entry name" value="Cytosolic phospholipase A2 catalytic domain"/>
    <property type="match status" value="1"/>
</dbReference>
<dbReference type="GO" id="GO:0005576">
    <property type="term" value="C:extracellular region"/>
    <property type="evidence" value="ECO:0007669"/>
    <property type="project" value="EnsemblFungi"/>
</dbReference>
<keyword evidence="3 9" id="KW-0732">Signal</keyword>